<evidence type="ECO:0000256" key="1">
    <source>
        <dbReference type="ARBA" id="ARBA00004419"/>
    </source>
</evidence>
<feature type="region of interest" description="Disordered" evidence="11">
    <location>
        <begin position="236"/>
        <end position="322"/>
    </location>
</feature>
<dbReference type="OrthoDB" id="10041339at2759"/>
<dbReference type="InterPro" id="IPR029431">
    <property type="entry name" value="TP53INP"/>
</dbReference>
<feature type="compositionally biased region" description="Polar residues" evidence="11">
    <location>
        <begin position="1"/>
        <end position="15"/>
    </location>
</feature>
<evidence type="ECO:0000256" key="7">
    <source>
        <dbReference type="ARBA" id="ARBA00023163"/>
    </source>
</evidence>
<evidence type="ECO:0000256" key="5">
    <source>
        <dbReference type="ARBA" id="ARBA00023015"/>
    </source>
</evidence>
<dbReference type="PANTHER" id="PTHR31671:SF3">
    <property type="entry name" value="DIABETES AND OBESITY REGULATED, ISOFORM G"/>
    <property type="match status" value="1"/>
</dbReference>
<keyword evidence="3" id="KW-0963">Cytoplasm</keyword>
<name>A0A6L2PLJ2_COPFO</name>
<sequence length="340" mass="37710">MFSSLASYLLGTQPSEPDLSPERVTADVRLRAVDGDDDWVLVERAEDNRPEEPSENLPVLELAISTIPHPFPPSYQVLADTTDYNSLTRSSSSSSLPALSFDESWFLTPPPCFTLEGPIHMETSPMENLLIEHPSMSVYQHSPSTRCSLPRTRRRSGSTGTAHDSPASDLSSEEADAPHPHLAEAETVTDRRHSAVQTVPRQRQAIYSLHQQQEKQCLQIRSAQKLRQRRACQFLKRNHMDRNNKAREINSRNKCQRRSDRMLRHSGANNNRNPSNSSAMKTSDPQSAGASASLTETEKTPGNTGGDLDNPEPAAGDIQTDFSSDYLCSPSIAAVTRNYL</sequence>
<evidence type="ECO:0000256" key="4">
    <source>
        <dbReference type="ARBA" id="ARBA00023006"/>
    </source>
</evidence>
<feature type="compositionally biased region" description="Low complexity" evidence="11">
    <location>
        <begin position="269"/>
        <end position="278"/>
    </location>
</feature>
<dbReference type="GO" id="GO:0005776">
    <property type="term" value="C:autophagosome"/>
    <property type="evidence" value="ECO:0007669"/>
    <property type="project" value="UniProtKB-SubCell"/>
</dbReference>
<evidence type="ECO:0000256" key="8">
    <source>
        <dbReference type="ARBA" id="ARBA00023242"/>
    </source>
</evidence>
<keyword evidence="7" id="KW-0804">Transcription</keyword>
<dbReference type="EMBL" id="BLKM01000417">
    <property type="protein sequence ID" value="GFG33214.1"/>
    <property type="molecule type" value="Genomic_DNA"/>
</dbReference>
<feature type="compositionally biased region" description="Basic and acidic residues" evidence="11">
    <location>
        <begin position="238"/>
        <end position="263"/>
    </location>
</feature>
<dbReference type="GO" id="GO:0031410">
    <property type="term" value="C:cytoplasmic vesicle"/>
    <property type="evidence" value="ECO:0007669"/>
    <property type="project" value="UniProtKB-KW"/>
</dbReference>
<keyword evidence="4" id="KW-0072">Autophagy</keyword>
<organism evidence="12 13">
    <name type="scientific">Coptotermes formosanus</name>
    <name type="common">Formosan subterranean termite</name>
    <dbReference type="NCBI Taxonomy" id="36987"/>
    <lineage>
        <taxon>Eukaryota</taxon>
        <taxon>Metazoa</taxon>
        <taxon>Ecdysozoa</taxon>
        <taxon>Arthropoda</taxon>
        <taxon>Hexapoda</taxon>
        <taxon>Insecta</taxon>
        <taxon>Pterygota</taxon>
        <taxon>Neoptera</taxon>
        <taxon>Polyneoptera</taxon>
        <taxon>Dictyoptera</taxon>
        <taxon>Blattodea</taxon>
        <taxon>Blattoidea</taxon>
        <taxon>Termitoidae</taxon>
        <taxon>Rhinotermitidae</taxon>
        <taxon>Coptotermes</taxon>
    </lineage>
</organism>
<evidence type="ECO:0008006" key="14">
    <source>
        <dbReference type="Google" id="ProtNLM"/>
    </source>
</evidence>
<dbReference type="Pfam" id="PF14839">
    <property type="entry name" value="DOR"/>
    <property type="match status" value="1"/>
</dbReference>
<protein>
    <recommendedName>
        <fullName evidence="14">Tumor protein p53-inducible nuclear protein 1</fullName>
    </recommendedName>
</protein>
<feature type="compositionally biased region" description="Polar residues" evidence="11">
    <location>
        <begin position="279"/>
        <end position="295"/>
    </location>
</feature>
<comment type="subcellular location">
    <subcellularLocation>
        <location evidence="2">Cytoplasm</location>
        <location evidence="2">Cytosol</location>
    </subcellularLocation>
    <subcellularLocation>
        <location evidence="1">Cytoplasmic vesicle</location>
        <location evidence="1">Autophagosome</location>
    </subcellularLocation>
    <subcellularLocation>
        <location evidence="10">Nucleus</location>
        <location evidence="10">Nuclear body</location>
    </subcellularLocation>
</comment>
<keyword evidence="5" id="KW-0805">Transcription regulation</keyword>
<dbReference type="GO" id="GO:0045893">
    <property type="term" value="P:positive regulation of DNA-templated transcription"/>
    <property type="evidence" value="ECO:0007669"/>
    <property type="project" value="TreeGrafter"/>
</dbReference>
<keyword evidence="13" id="KW-1185">Reference proteome</keyword>
<evidence type="ECO:0000256" key="6">
    <source>
        <dbReference type="ARBA" id="ARBA00023159"/>
    </source>
</evidence>
<comment type="caution">
    <text evidence="12">The sequence shown here is derived from an EMBL/GenBank/DDBJ whole genome shotgun (WGS) entry which is preliminary data.</text>
</comment>
<evidence type="ECO:0000256" key="2">
    <source>
        <dbReference type="ARBA" id="ARBA00004514"/>
    </source>
</evidence>
<dbReference type="InParanoid" id="A0A6L2PLJ2"/>
<dbReference type="FunCoup" id="A0A6L2PLJ2">
    <property type="interactions" value="114"/>
</dbReference>
<dbReference type="GO" id="GO:0005829">
    <property type="term" value="C:cytosol"/>
    <property type="evidence" value="ECO:0007669"/>
    <property type="project" value="UniProtKB-SubCell"/>
</dbReference>
<dbReference type="Proteomes" id="UP000502823">
    <property type="component" value="Unassembled WGS sequence"/>
</dbReference>
<gene>
    <name evidence="12" type="ORF">Cfor_05523</name>
</gene>
<dbReference type="AlphaFoldDB" id="A0A6L2PLJ2"/>
<accession>A0A6L2PLJ2</accession>
<proteinExistence type="predicted"/>
<dbReference type="PANTHER" id="PTHR31671">
    <property type="entry name" value="DIABETES AND OBESITY REGULATED, ISOFORM G"/>
    <property type="match status" value="1"/>
</dbReference>
<evidence type="ECO:0000256" key="11">
    <source>
        <dbReference type="SAM" id="MobiDB-lite"/>
    </source>
</evidence>
<keyword evidence="9" id="KW-0968">Cytoplasmic vesicle</keyword>
<evidence type="ECO:0000256" key="9">
    <source>
        <dbReference type="ARBA" id="ARBA00023329"/>
    </source>
</evidence>
<reference evidence="13" key="1">
    <citation type="submission" date="2020-01" db="EMBL/GenBank/DDBJ databases">
        <title>Draft genome sequence of the Termite Coptotermes fromosanus.</title>
        <authorList>
            <person name="Itakura S."/>
            <person name="Yosikawa Y."/>
            <person name="Umezawa K."/>
        </authorList>
    </citation>
    <scope>NUCLEOTIDE SEQUENCE [LARGE SCALE GENOMIC DNA]</scope>
</reference>
<evidence type="ECO:0000256" key="10">
    <source>
        <dbReference type="ARBA" id="ARBA00034306"/>
    </source>
</evidence>
<evidence type="ECO:0000256" key="3">
    <source>
        <dbReference type="ARBA" id="ARBA00022490"/>
    </source>
</evidence>
<dbReference type="GO" id="GO:0000045">
    <property type="term" value="P:autophagosome assembly"/>
    <property type="evidence" value="ECO:0007669"/>
    <property type="project" value="TreeGrafter"/>
</dbReference>
<feature type="region of interest" description="Disordered" evidence="11">
    <location>
        <begin position="140"/>
        <end position="179"/>
    </location>
</feature>
<evidence type="ECO:0000313" key="13">
    <source>
        <dbReference type="Proteomes" id="UP000502823"/>
    </source>
</evidence>
<evidence type="ECO:0000313" key="12">
    <source>
        <dbReference type="EMBL" id="GFG33214.1"/>
    </source>
</evidence>
<keyword evidence="8" id="KW-0539">Nucleus</keyword>
<feature type="region of interest" description="Disordered" evidence="11">
    <location>
        <begin position="1"/>
        <end position="23"/>
    </location>
</feature>
<dbReference type="GO" id="GO:0016604">
    <property type="term" value="C:nuclear body"/>
    <property type="evidence" value="ECO:0007669"/>
    <property type="project" value="UniProtKB-SubCell"/>
</dbReference>
<keyword evidence="6" id="KW-0010">Activator</keyword>